<keyword evidence="4 9" id="KW-0812">Transmembrane</keyword>
<keyword evidence="5" id="KW-0571">Peptide transport</keyword>
<dbReference type="InterPro" id="IPR004648">
    <property type="entry name" value="Oligpept_transpt"/>
</dbReference>
<sequence length="765" mass="84934">MVKMTKSLPSLILPTDGQDVASFAVQNVLQFHTNDPNFPSAILHRFSEFARTPDVDQSEKPEAVLLRAQVRLLVALILTNSPYPEVRAIVGNKDDPETPCSTIRSWAIGLFFVVGASAVNQLFSVRQPPIGIEAMAIQLLSYPLGKAAERVLPDVGFSLCGVRHSLNPGRFSQKEHLLIVIMANVGTSRPYSNYTIWSQVLPQYYGQSYASAFGYQLLLSLSSDLMGYGLAGLGRRFLVYPSLCIFPQCLTTLALTNALYSDENPSALGPFRRTYNTSRFRFFMYAFVGMFCYAWFPCYLFEKLSIFNWLSWIFPSNVDLIAITGIRTGLGLNPFPTFDWNMVTTALDPLVVPLVATLNVFAGVVTSGVVIAIFWFTNAYWASYLPINTNRLFNRWGTAYNVSEVLDSHAVLVQAKYQQYSTAFLAPSSLVQYTFYFATYSATISLWHTVPEIWYAALNVLALMLAVVVITAWPTSTNVGVVFVAFSVAAAFLVPVGQVYAVTGIAINLNVLSEFLGGLWTPGNPLSVSFFKLYGDLKLAHYAKLPPWHTFSAQVVATVISAVVCTAMLNYQINQIPDICQRFDPNPGRTQKDRFTCPGVNTYFSASVVFGSIGPRRIFGPGGPYSALLAAFPIGLTLPVILYFTQRRVSWLRNINPVMLLHGGTTWSPFNLAYVWPAVPVSLFSMAYLKRRYLEFWTKYNYIGSAAFSSATAIAGLLIYFSLQSNGIELPWWGNDVDSGCERHACPRLSLTGDEYFGPREGEWA</sequence>
<protein>
    <submittedName>
        <fullName evidence="10">Uncharacterized protein</fullName>
    </submittedName>
</protein>
<dbReference type="Proteomes" id="UP000007963">
    <property type="component" value="Unassembled WGS sequence"/>
</dbReference>
<dbReference type="GeneID" id="4323192"/>
<evidence type="ECO:0000256" key="4">
    <source>
        <dbReference type="ARBA" id="ARBA00022692"/>
    </source>
</evidence>
<feature type="transmembrane region" description="Helical" evidence="9">
    <location>
        <begin position="350"/>
        <end position="376"/>
    </location>
</feature>
<evidence type="ECO:0000256" key="9">
    <source>
        <dbReference type="SAM" id="Phobius"/>
    </source>
</evidence>
<dbReference type="OMA" id="DWNIVTH"/>
<dbReference type="EMBL" id="CH476606">
    <property type="protein sequence ID" value="EAU30956.1"/>
    <property type="molecule type" value="Genomic_DNA"/>
</dbReference>
<dbReference type="eggNOG" id="KOG2262">
    <property type="taxonomic scope" value="Eukaryota"/>
</dbReference>
<dbReference type="Pfam" id="PF03169">
    <property type="entry name" value="OPT"/>
    <property type="match status" value="2"/>
</dbReference>
<evidence type="ECO:0000256" key="3">
    <source>
        <dbReference type="ARBA" id="ARBA00022448"/>
    </source>
</evidence>
<feature type="transmembrane region" description="Helical" evidence="9">
    <location>
        <begin position="237"/>
        <end position="260"/>
    </location>
</feature>
<organism evidence="10 11">
    <name type="scientific">Aspergillus terreus (strain NIH 2624 / FGSC A1156)</name>
    <dbReference type="NCBI Taxonomy" id="341663"/>
    <lineage>
        <taxon>Eukaryota</taxon>
        <taxon>Fungi</taxon>
        <taxon>Dikarya</taxon>
        <taxon>Ascomycota</taxon>
        <taxon>Pezizomycotina</taxon>
        <taxon>Eurotiomycetes</taxon>
        <taxon>Eurotiomycetidae</taxon>
        <taxon>Eurotiales</taxon>
        <taxon>Aspergillaceae</taxon>
        <taxon>Aspergillus</taxon>
        <taxon>Aspergillus subgen. Circumdati</taxon>
    </lineage>
</organism>
<evidence type="ECO:0000256" key="1">
    <source>
        <dbReference type="ARBA" id="ARBA00004141"/>
    </source>
</evidence>
<feature type="transmembrane region" description="Helical" evidence="9">
    <location>
        <begin position="551"/>
        <end position="573"/>
    </location>
</feature>
<dbReference type="PANTHER" id="PTHR22601">
    <property type="entry name" value="ISP4 LIKE PROTEIN"/>
    <property type="match status" value="1"/>
</dbReference>
<reference evidence="11" key="1">
    <citation type="submission" date="2005-09" db="EMBL/GenBank/DDBJ databases">
        <title>Annotation of the Aspergillus terreus NIH2624 genome.</title>
        <authorList>
            <person name="Birren B.W."/>
            <person name="Lander E.S."/>
            <person name="Galagan J.E."/>
            <person name="Nusbaum C."/>
            <person name="Devon K."/>
            <person name="Henn M."/>
            <person name="Ma L.-J."/>
            <person name="Jaffe D.B."/>
            <person name="Butler J."/>
            <person name="Alvarez P."/>
            <person name="Gnerre S."/>
            <person name="Grabherr M."/>
            <person name="Kleber M."/>
            <person name="Mauceli E.W."/>
            <person name="Brockman W."/>
            <person name="Rounsley S."/>
            <person name="Young S.K."/>
            <person name="LaButti K."/>
            <person name="Pushparaj V."/>
            <person name="DeCaprio D."/>
            <person name="Crawford M."/>
            <person name="Koehrsen M."/>
            <person name="Engels R."/>
            <person name="Montgomery P."/>
            <person name="Pearson M."/>
            <person name="Howarth C."/>
            <person name="Larson L."/>
            <person name="Luoma S."/>
            <person name="White J."/>
            <person name="Alvarado L."/>
            <person name="Kodira C.D."/>
            <person name="Zeng Q."/>
            <person name="Oleary S."/>
            <person name="Yandava C."/>
            <person name="Denning D.W."/>
            <person name="Nierman W.C."/>
            <person name="Milne T."/>
            <person name="Madden K."/>
        </authorList>
    </citation>
    <scope>NUCLEOTIDE SEQUENCE [LARGE SCALE GENOMIC DNA]</scope>
    <source>
        <strain evidence="11">NIH 2624 / FGSC A1156</strain>
    </source>
</reference>
<evidence type="ECO:0000256" key="2">
    <source>
        <dbReference type="ARBA" id="ARBA00008807"/>
    </source>
</evidence>
<feature type="transmembrane region" description="Helical" evidence="9">
    <location>
        <begin position="625"/>
        <end position="646"/>
    </location>
</feature>
<feature type="transmembrane region" description="Helical" evidence="9">
    <location>
        <begin position="453"/>
        <end position="473"/>
    </location>
</feature>
<name>Q0CBW0_ASPTN</name>
<comment type="similarity">
    <text evidence="2">Belongs to the oligopeptide OPT transporter family.</text>
</comment>
<dbReference type="GO" id="GO:0016020">
    <property type="term" value="C:membrane"/>
    <property type="evidence" value="ECO:0007669"/>
    <property type="project" value="UniProtKB-SubCell"/>
</dbReference>
<keyword evidence="8 9" id="KW-0472">Membrane</keyword>
<feature type="transmembrane region" description="Helical" evidence="9">
    <location>
        <begin position="701"/>
        <end position="723"/>
    </location>
</feature>
<feature type="transmembrane region" description="Helical" evidence="9">
    <location>
        <begin position="424"/>
        <end position="447"/>
    </location>
</feature>
<gene>
    <name evidence="10" type="ORF">ATEG_08824</name>
</gene>
<proteinExistence type="inferred from homology"/>
<evidence type="ECO:0000313" key="10">
    <source>
        <dbReference type="EMBL" id="EAU30956.1"/>
    </source>
</evidence>
<dbReference type="VEuPathDB" id="FungiDB:ATEG_08824"/>
<dbReference type="OrthoDB" id="9986677at2759"/>
<feature type="transmembrane region" description="Helical" evidence="9">
    <location>
        <begin position="666"/>
        <end position="689"/>
    </location>
</feature>
<accession>Q0CBW0</accession>
<evidence type="ECO:0000256" key="8">
    <source>
        <dbReference type="ARBA" id="ARBA00023136"/>
    </source>
</evidence>
<keyword evidence="3" id="KW-0813">Transport</keyword>
<dbReference type="RefSeq" id="XP_001217410.1">
    <property type="nucleotide sequence ID" value="XM_001217409.1"/>
</dbReference>
<dbReference type="GO" id="GO:0035673">
    <property type="term" value="F:oligopeptide transmembrane transporter activity"/>
    <property type="evidence" value="ECO:0007669"/>
    <property type="project" value="InterPro"/>
</dbReference>
<dbReference type="InterPro" id="IPR004813">
    <property type="entry name" value="OPT"/>
</dbReference>
<evidence type="ECO:0000313" key="11">
    <source>
        <dbReference type="Proteomes" id="UP000007963"/>
    </source>
</evidence>
<feature type="transmembrane region" description="Helical" evidence="9">
    <location>
        <begin position="280"/>
        <end position="300"/>
    </location>
</feature>
<comment type="subcellular location">
    <subcellularLocation>
        <location evidence="1">Membrane</location>
        <topology evidence="1">Multi-pass membrane protein</topology>
    </subcellularLocation>
</comment>
<keyword evidence="6" id="KW-0653">Protein transport</keyword>
<dbReference type="GO" id="GO:0015031">
    <property type="term" value="P:protein transport"/>
    <property type="evidence" value="ECO:0007669"/>
    <property type="project" value="UniProtKB-KW"/>
</dbReference>
<keyword evidence="7 9" id="KW-1133">Transmembrane helix</keyword>
<feature type="transmembrane region" description="Helical" evidence="9">
    <location>
        <begin position="480"/>
        <end position="507"/>
    </location>
</feature>
<dbReference type="AlphaFoldDB" id="Q0CBW0"/>
<evidence type="ECO:0000256" key="6">
    <source>
        <dbReference type="ARBA" id="ARBA00022927"/>
    </source>
</evidence>
<dbReference type="HOGENOM" id="CLU_004965_1_0_1"/>
<dbReference type="NCBIfam" id="TIGR00728">
    <property type="entry name" value="OPT_sfam"/>
    <property type="match status" value="2"/>
</dbReference>
<evidence type="ECO:0000256" key="7">
    <source>
        <dbReference type="ARBA" id="ARBA00022989"/>
    </source>
</evidence>
<evidence type="ECO:0000256" key="5">
    <source>
        <dbReference type="ARBA" id="ARBA00022856"/>
    </source>
</evidence>